<sequence length="672" mass="74933">MTTSPDLTTQPRYRHAAYGGESRVLRNDALRVDVHRRTTGWGWAELTAPDGTLLAVLDHLGEVCLRDSPVPMRLEAAGIAAATTHELAFDVRATVVAEALRGTSFDTWIGSPFTGPALTGRVTLTLDPADARLRLHYVLESQQDLYVRYLRGPWLRVGEGSFGADRDDAILPGVEWAVGREWTSGTDWFRDPWAMRVTPHRTTVAVPVMAVSRAGTAVALSWEPDQDCTGWFSMRREHPQPVFAAPNLVERRDGSLLGLMLPEARDGAGDGWHADPPMELHRGQRIELTAHVSVVTGRSLDAVTDWVVRNGLPEPPAPRWPIEETLHRIAEAVTTRLWHEGRGYGTAQSETDTFRREPRFARAYLDRFPDSPHARTMAEQVASLAPEPEPGTDALLAEGRELLAHQRPDGSFGFDPEGRHWRKDDFLVARDLVAPMGQPGDTALDLSMTPAIRLFELAALTGEQEFSAAARRALDACLDLHRPEGGDFWETPLHAPNLLAAGHAAIAYELGFGLFGDPRYRERTAHWLRTLLAFTHLWEPRGMPMTYNTKPCLCSSDWYFANWVRDHVQWEVLTTFALAAEHGLDLAAADPLVDWRRYQEGVTWAAVRWLLDHRDDTWRPHNLPASLDLYREGRFDMCLPDTHNATTGLYGGMAIMPDIVAVNLLDLLGDAG</sequence>
<gene>
    <name evidence="1" type="ORF">DY240_06750</name>
</gene>
<dbReference type="Proteomes" id="UP000284057">
    <property type="component" value="Unassembled WGS sequence"/>
</dbReference>
<accession>A0A418KUF3</accession>
<comment type="caution">
    <text evidence="1">The sequence shown here is derived from an EMBL/GenBank/DDBJ whole genome shotgun (WGS) entry which is preliminary data.</text>
</comment>
<evidence type="ECO:0000313" key="1">
    <source>
        <dbReference type="EMBL" id="RIQ30984.1"/>
    </source>
</evidence>
<name>A0A418KUF3_9ACTN</name>
<proteinExistence type="predicted"/>
<organism evidence="1 2">
    <name type="scientific">Jiangella rhizosphaerae</name>
    <dbReference type="NCBI Taxonomy" id="2293569"/>
    <lineage>
        <taxon>Bacteria</taxon>
        <taxon>Bacillati</taxon>
        <taxon>Actinomycetota</taxon>
        <taxon>Actinomycetes</taxon>
        <taxon>Jiangellales</taxon>
        <taxon>Jiangellaceae</taxon>
        <taxon>Jiangella</taxon>
    </lineage>
</organism>
<dbReference type="RefSeq" id="WP_119659189.1">
    <property type="nucleotide sequence ID" value="NZ_QUAL01000054.1"/>
</dbReference>
<evidence type="ECO:0000313" key="2">
    <source>
        <dbReference type="Proteomes" id="UP000284057"/>
    </source>
</evidence>
<protein>
    <submittedName>
        <fullName evidence="1">Uncharacterized protein</fullName>
    </submittedName>
</protein>
<reference evidence="1 2" key="1">
    <citation type="submission" date="2018-09" db="EMBL/GenBank/DDBJ databases">
        <title>Isolation, diversity and antifungal activity of actinobacteria from wheat.</title>
        <authorList>
            <person name="Han C."/>
        </authorList>
    </citation>
    <scope>NUCLEOTIDE SEQUENCE [LARGE SCALE GENOMIC DNA]</scope>
    <source>
        <strain evidence="1 2">NEAU-YY265</strain>
    </source>
</reference>
<dbReference type="AlphaFoldDB" id="A0A418KUF3"/>
<dbReference type="SUPFAM" id="SSF81853">
    <property type="entry name" value="Family 10 polysaccharide lyase"/>
    <property type="match status" value="1"/>
</dbReference>
<keyword evidence="2" id="KW-1185">Reference proteome</keyword>
<dbReference type="OrthoDB" id="9799036at2"/>
<dbReference type="EMBL" id="QUAL01000054">
    <property type="protein sequence ID" value="RIQ30984.1"/>
    <property type="molecule type" value="Genomic_DNA"/>
</dbReference>